<dbReference type="SUPFAM" id="SSF52768">
    <property type="entry name" value="Arginase/deacetylase"/>
    <property type="match status" value="1"/>
</dbReference>
<dbReference type="KEGG" id="amic:Ami3637_02465"/>
<dbReference type="GO" id="GO:0008783">
    <property type="term" value="F:agmatinase activity"/>
    <property type="evidence" value="ECO:0007669"/>
    <property type="project" value="TreeGrafter"/>
</dbReference>
<dbReference type="Proteomes" id="UP000463883">
    <property type="component" value="Chromosome"/>
</dbReference>
<gene>
    <name evidence="1" type="ORF">Ami3637_02465</name>
</gene>
<keyword evidence="2" id="KW-1185">Reference proteome</keyword>
<dbReference type="EMBL" id="CP047591">
    <property type="protein sequence ID" value="QHI71397.1"/>
    <property type="molecule type" value="Genomic_DNA"/>
</dbReference>
<reference evidence="1 2" key="1">
    <citation type="submission" date="2020-01" db="EMBL/GenBank/DDBJ databases">
        <title>Genomic analysis of Aminipila sp. CBA3637.</title>
        <authorList>
            <person name="Kim Y.B."/>
            <person name="Roh S.W."/>
        </authorList>
    </citation>
    <scope>NUCLEOTIDE SEQUENCE [LARGE SCALE GENOMIC DNA]</scope>
    <source>
        <strain evidence="1 2">CBA3637</strain>
    </source>
</reference>
<sequence length="265" mass="31049">MNMSEKRNYITIMNFSGIYKYEKFYKDENVIWLDFSGLQGKNCYCDDSAEKLIRERIKNMSPQGLHFIDSGNYHYATKFWIDKIKEKFNLIVIDYHSDMQQPAFYSILSCGSWIAQCLENNTYIDKIILMGISKEQKKALTGKYKDRLICIDNEQIKKDDFLELQGLNRKYPVYISIDKDVLSRNILETNWSQGDMKLTELKSILHGIIPKQNIIGIDLCGECANEEGKLRAVQKNDEVNANLLRFLKNERNLCRMNCHTVQYKS</sequence>
<evidence type="ECO:0000313" key="2">
    <source>
        <dbReference type="Proteomes" id="UP000463883"/>
    </source>
</evidence>
<dbReference type="PANTHER" id="PTHR11358">
    <property type="entry name" value="ARGINASE/AGMATINASE"/>
    <property type="match status" value="1"/>
</dbReference>
<dbReference type="InterPro" id="IPR006035">
    <property type="entry name" value="Ureohydrolase"/>
</dbReference>
<accession>A0A6P1MBV7</accession>
<proteinExistence type="predicted"/>
<dbReference type="GO" id="GO:0046872">
    <property type="term" value="F:metal ion binding"/>
    <property type="evidence" value="ECO:0007669"/>
    <property type="project" value="InterPro"/>
</dbReference>
<evidence type="ECO:0000313" key="1">
    <source>
        <dbReference type="EMBL" id="QHI71397.1"/>
    </source>
</evidence>
<dbReference type="Gene3D" id="3.40.800.10">
    <property type="entry name" value="Ureohydrolase domain"/>
    <property type="match status" value="1"/>
</dbReference>
<dbReference type="InterPro" id="IPR023696">
    <property type="entry name" value="Ureohydrolase_dom_sf"/>
</dbReference>
<dbReference type="Pfam" id="PF00491">
    <property type="entry name" value="Arginase"/>
    <property type="match status" value="1"/>
</dbReference>
<organism evidence="1 2">
    <name type="scientific">Aminipila terrae</name>
    <dbReference type="NCBI Taxonomy" id="2697030"/>
    <lineage>
        <taxon>Bacteria</taxon>
        <taxon>Bacillati</taxon>
        <taxon>Bacillota</taxon>
        <taxon>Clostridia</taxon>
        <taxon>Peptostreptococcales</taxon>
        <taxon>Anaerovoracaceae</taxon>
        <taxon>Aminipila</taxon>
    </lineage>
</organism>
<dbReference type="GO" id="GO:0033389">
    <property type="term" value="P:putrescine biosynthetic process from arginine, via agmatine"/>
    <property type="evidence" value="ECO:0007669"/>
    <property type="project" value="TreeGrafter"/>
</dbReference>
<dbReference type="PANTHER" id="PTHR11358:SF41">
    <property type="entry name" value="ARGINASE"/>
    <property type="match status" value="1"/>
</dbReference>
<protein>
    <submittedName>
        <fullName evidence="1">Arginase</fullName>
    </submittedName>
</protein>
<dbReference type="AlphaFoldDB" id="A0A6P1MBV7"/>
<name>A0A6P1MBV7_9FIRM</name>